<comment type="caution">
    <text evidence="8">The sequence shown here is derived from an EMBL/GenBank/DDBJ whole genome shotgun (WGS) entry which is preliminary data.</text>
</comment>
<comment type="function">
    <text evidence="6">Catalyzes the hydrolysis of queuosine 5'-phosphate, releasing the nucleobase queuine (q). Is required for salvage of queuine from exogenous queuosine (Q) that is imported and then converted to queuosine 5'-phosphate intracellularly.</text>
</comment>
<dbReference type="EC" id="3.2.2.-" evidence="6"/>
<dbReference type="PANTHER" id="PTHR21314:SF0">
    <property type="entry name" value="QUEUOSINE 5'-PHOSPHATE N-GLYCOSYLASE_HYDROLASE"/>
    <property type="match status" value="1"/>
</dbReference>
<dbReference type="EMBL" id="ASPP01009756">
    <property type="protein sequence ID" value="ETO23699.1"/>
    <property type="molecule type" value="Genomic_DNA"/>
</dbReference>
<dbReference type="OrthoDB" id="416777at2759"/>
<dbReference type="Pfam" id="PF10343">
    <property type="entry name" value="Q_salvage"/>
    <property type="match status" value="1"/>
</dbReference>
<feature type="compositionally biased region" description="Basic and acidic residues" evidence="7">
    <location>
        <begin position="19"/>
        <end position="37"/>
    </location>
</feature>
<evidence type="ECO:0000313" key="8">
    <source>
        <dbReference type="EMBL" id="ETO23699.1"/>
    </source>
</evidence>
<evidence type="ECO:0000256" key="7">
    <source>
        <dbReference type="SAM" id="MobiDB-lite"/>
    </source>
</evidence>
<dbReference type="PANTHER" id="PTHR21314">
    <property type="entry name" value="QUEUOSINE 5'-PHOSPHATE N-GLYCOSYLASE_HYDROLASE-RELATED"/>
    <property type="match status" value="1"/>
</dbReference>
<dbReference type="AlphaFoldDB" id="X6ND47"/>
<organism evidence="8 9">
    <name type="scientific">Reticulomyxa filosa</name>
    <dbReference type="NCBI Taxonomy" id="46433"/>
    <lineage>
        <taxon>Eukaryota</taxon>
        <taxon>Sar</taxon>
        <taxon>Rhizaria</taxon>
        <taxon>Retaria</taxon>
        <taxon>Foraminifera</taxon>
        <taxon>Monothalamids</taxon>
        <taxon>Reticulomyxidae</taxon>
        <taxon>Reticulomyxa</taxon>
    </lineage>
</organism>
<dbReference type="Proteomes" id="UP000023152">
    <property type="component" value="Unassembled WGS sequence"/>
</dbReference>
<evidence type="ECO:0000256" key="4">
    <source>
        <dbReference type="ARBA" id="ARBA00035393"/>
    </source>
</evidence>
<proteinExistence type="inferred from homology"/>
<keyword evidence="1 6" id="KW-0378">Hydrolase</keyword>
<protein>
    <recommendedName>
        <fullName evidence="3 6">Queuosine 5'-phosphate N-glycosylase/hydrolase</fullName>
        <ecNumber evidence="6">3.2.2.-</ecNumber>
    </recommendedName>
    <alternativeName>
        <fullName evidence="4 6">Queuosine-nucleotide N-glycosylase/hydrolase</fullName>
    </alternativeName>
</protein>
<dbReference type="GO" id="GO:0016787">
    <property type="term" value="F:hydrolase activity"/>
    <property type="evidence" value="ECO:0007669"/>
    <property type="project" value="UniProtKB-KW"/>
</dbReference>
<accession>X6ND47</accession>
<dbReference type="GO" id="GO:0006400">
    <property type="term" value="P:tRNA modification"/>
    <property type="evidence" value="ECO:0007669"/>
    <property type="project" value="TreeGrafter"/>
</dbReference>
<evidence type="ECO:0000256" key="3">
    <source>
        <dbReference type="ARBA" id="ARBA00035306"/>
    </source>
</evidence>
<gene>
    <name evidence="8" type="ORF">RFI_13480</name>
</gene>
<feature type="region of interest" description="Disordered" evidence="7">
    <location>
        <begin position="1"/>
        <end position="37"/>
    </location>
</feature>
<comment type="similarity">
    <text evidence="2 6">Belongs to the QNG1 protein family.</text>
</comment>
<evidence type="ECO:0000313" key="9">
    <source>
        <dbReference type="Proteomes" id="UP000023152"/>
    </source>
</evidence>
<comment type="catalytic activity">
    <reaction evidence="5 6">
        <text>queuosine 5'-phosphate + H2O = queuine + D-ribose 5-phosphate</text>
        <dbReference type="Rhea" id="RHEA:75387"/>
        <dbReference type="ChEBI" id="CHEBI:15377"/>
        <dbReference type="ChEBI" id="CHEBI:17433"/>
        <dbReference type="ChEBI" id="CHEBI:78346"/>
        <dbReference type="ChEBI" id="CHEBI:194371"/>
    </reaction>
    <physiologicalReaction direction="left-to-right" evidence="5 6">
        <dbReference type="Rhea" id="RHEA:75388"/>
    </physiologicalReaction>
</comment>
<evidence type="ECO:0000256" key="1">
    <source>
        <dbReference type="ARBA" id="ARBA00022801"/>
    </source>
</evidence>
<evidence type="ECO:0000256" key="2">
    <source>
        <dbReference type="ARBA" id="ARBA00035119"/>
    </source>
</evidence>
<dbReference type="InterPro" id="IPR019438">
    <property type="entry name" value="Q_salvage"/>
</dbReference>
<evidence type="ECO:0000256" key="6">
    <source>
        <dbReference type="RuleBase" id="RU365002"/>
    </source>
</evidence>
<sequence>MSKRLSDPVAPPPSKKMKMTGEKSCANDEGRDQEKKDEKVWNWCEEIRASSEKALKSQEDDPESKGIKDVWIDEDAIKSELEKNKKDYNSDKFSIENIGWRKEEFHFFDATNERVTCQYILVLDTLNFCFWPLEKFEYDNLARSLKQVLVKDSTAFEAKKLMQVTEETLSDWLHLSSHSKSDTGSKVSPKTEAPSLLLKERVRLLRETGRALCEKFGGECIRMIESAENNALKLLQLIIENFRGFSDIGICPWTGEQTFFYKRAQIFVGDICMAFENKGIGYFHNIHQITCFADYRIPQLLQSLGIIQYSERLQTIIHSKKLIPQNSRFEILIRSATICAVEKIKFFTSQLFHKQYTSMQLDVLLWNRGELLSKNNLLAPHHRTLSIFY</sequence>
<reference evidence="8 9" key="1">
    <citation type="journal article" date="2013" name="Curr. Biol.">
        <title>The Genome of the Foraminiferan Reticulomyxa filosa.</title>
        <authorList>
            <person name="Glockner G."/>
            <person name="Hulsmann N."/>
            <person name="Schleicher M."/>
            <person name="Noegel A.A."/>
            <person name="Eichinger L."/>
            <person name="Gallinger C."/>
            <person name="Pawlowski J."/>
            <person name="Sierra R."/>
            <person name="Euteneuer U."/>
            <person name="Pillet L."/>
            <person name="Moustafa A."/>
            <person name="Platzer M."/>
            <person name="Groth M."/>
            <person name="Szafranski K."/>
            <person name="Schliwa M."/>
        </authorList>
    </citation>
    <scope>NUCLEOTIDE SEQUENCE [LARGE SCALE GENOMIC DNA]</scope>
</reference>
<keyword evidence="9" id="KW-1185">Reference proteome</keyword>
<name>X6ND47_RETFI</name>
<dbReference type="OMA" id="FSFWSEE"/>
<evidence type="ECO:0000256" key="5">
    <source>
        <dbReference type="ARBA" id="ARBA00048204"/>
    </source>
</evidence>